<protein>
    <submittedName>
        <fullName evidence="2">Uncharacterized protein</fullName>
    </submittedName>
</protein>
<dbReference type="EMBL" id="HBGQ01003155">
    <property type="protein sequence ID" value="CAD9365212.1"/>
    <property type="molecule type" value="Transcribed_RNA"/>
</dbReference>
<sequence>MPLSRLGLVALVANASLEAASALHRSLASDAPVDAEGDLAGAAAQAPASLLSLRAGEARLSELTGEGDWSAQAPELFHVEEWEEEPVEKVEKLEPGCECLNYTDVYDNRSVRCGDSFEVPGVTNCMFFYKRLNSNWCWNIPRKDMKKDEGQWCYVSLECKQLDGGARVGKAPVNWKRCREHRDPMTRFKSVKKLALWAKKHDFDLQDVLTLAYSRFYGQWWEQLKEYIEPGKRFNLTAMPEKWRTQIEDIMMYGPRTYFPTGSGQGAQAVIENFKVYYMTENKQWTHGKGWHDKYVHPFKMTQVVLKKEG</sequence>
<organism evidence="2">
    <name type="scientific">Alexandrium andersonii</name>
    <dbReference type="NCBI Taxonomy" id="327968"/>
    <lineage>
        <taxon>Eukaryota</taxon>
        <taxon>Sar</taxon>
        <taxon>Alveolata</taxon>
        <taxon>Dinophyceae</taxon>
        <taxon>Gonyaulacales</taxon>
        <taxon>Pyrocystaceae</taxon>
        <taxon>Alexandrium</taxon>
    </lineage>
</organism>
<proteinExistence type="predicted"/>
<accession>A0A7S2AF45</accession>
<name>A0A7S2AF45_9DINO</name>
<dbReference type="AlphaFoldDB" id="A0A7S2AF45"/>
<reference evidence="2" key="1">
    <citation type="submission" date="2021-01" db="EMBL/GenBank/DDBJ databases">
        <authorList>
            <person name="Corre E."/>
            <person name="Pelletier E."/>
            <person name="Niang G."/>
            <person name="Scheremetjew M."/>
            <person name="Finn R."/>
            <person name="Kale V."/>
            <person name="Holt S."/>
            <person name="Cochrane G."/>
            <person name="Meng A."/>
            <person name="Brown T."/>
            <person name="Cohen L."/>
        </authorList>
    </citation>
    <scope>NUCLEOTIDE SEQUENCE</scope>
    <source>
        <strain evidence="2">CCMP2222</strain>
    </source>
</reference>
<feature type="chain" id="PRO_5030556071" evidence="1">
    <location>
        <begin position="23"/>
        <end position="310"/>
    </location>
</feature>
<feature type="signal peptide" evidence="1">
    <location>
        <begin position="1"/>
        <end position="22"/>
    </location>
</feature>
<evidence type="ECO:0000256" key="1">
    <source>
        <dbReference type="SAM" id="SignalP"/>
    </source>
</evidence>
<keyword evidence="1" id="KW-0732">Signal</keyword>
<evidence type="ECO:0000313" key="2">
    <source>
        <dbReference type="EMBL" id="CAD9365212.1"/>
    </source>
</evidence>
<gene>
    <name evidence="2" type="ORF">AAND1436_LOCUS1670</name>
</gene>